<dbReference type="AlphaFoldDB" id="A0A2S2Q8U6"/>
<dbReference type="PROSITE" id="PS50878">
    <property type="entry name" value="RT_POL"/>
    <property type="match status" value="1"/>
</dbReference>
<proteinExistence type="predicted"/>
<keyword evidence="2" id="KW-0808">Transferase</keyword>
<dbReference type="InterPro" id="IPR000477">
    <property type="entry name" value="RT_dom"/>
</dbReference>
<dbReference type="EMBL" id="GGMS01004956">
    <property type="protein sequence ID" value="MBY74159.1"/>
    <property type="molecule type" value="Transcribed_RNA"/>
</dbReference>
<name>A0A2S2Q8U6_9HEMI</name>
<dbReference type="SUPFAM" id="SSF56672">
    <property type="entry name" value="DNA/RNA polymerases"/>
    <property type="match status" value="1"/>
</dbReference>
<reference evidence="2" key="1">
    <citation type="submission" date="2018-04" db="EMBL/GenBank/DDBJ databases">
        <title>Transcriptome assembly of Sipha flava.</title>
        <authorList>
            <person name="Scully E.D."/>
            <person name="Geib S.M."/>
            <person name="Palmer N.A."/>
            <person name="Koch K."/>
            <person name="Bradshaw J."/>
            <person name="Heng-Moss T."/>
            <person name="Sarath G."/>
        </authorList>
    </citation>
    <scope>NUCLEOTIDE SEQUENCE</scope>
</reference>
<sequence length="155" mass="17642">MDKTKTLSNQQSGFRNHRSTIDNLTIIKSEVNNALNSNQYLGLISIDISKAYDSVWRHKVLQILSKILTDGNMFNYIKCFLNSRQFSVSLTNAQSKKYIQQNGIPQGSSLSVTLFLLAINDITNTITFPVKANLYADEFNFWCKSPNLNTVQHFL</sequence>
<dbReference type="OrthoDB" id="6608997at2759"/>
<feature type="domain" description="Reverse transcriptase" evidence="1">
    <location>
        <begin position="1"/>
        <end position="155"/>
    </location>
</feature>
<dbReference type="InterPro" id="IPR043502">
    <property type="entry name" value="DNA/RNA_pol_sf"/>
</dbReference>
<dbReference type="GO" id="GO:0003964">
    <property type="term" value="F:RNA-directed DNA polymerase activity"/>
    <property type="evidence" value="ECO:0007669"/>
    <property type="project" value="UniProtKB-KW"/>
</dbReference>
<dbReference type="PANTHER" id="PTHR19446">
    <property type="entry name" value="REVERSE TRANSCRIPTASES"/>
    <property type="match status" value="1"/>
</dbReference>
<protein>
    <submittedName>
        <fullName evidence="2">RNA-directed DNA polymerase from mobile element jockey</fullName>
    </submittedName>
</protein>
<organism evidence="2">
    <name type="scientific">Sipha flava</name>
    <name type="common">yellow sugarcane aphid</name>
    <dbReference type="NCBI Taxonomy" id="143950"/>
    <lineage>
        <taxon>Eukaryota</taxon>
        <taxon>Metazoa</taxon>
        <taxon>Ecdysozoa</taxon>
        <taxon>Arthropoda</taxon>
        <taxon>Hexapoda</taxon>
        <taxon>Insecta</taxon>
        <taxon>Pterygota</taxon>
        <taxon>Neoptera</taxon>
        <taxon>Paraneoptera</taxon>
        <taxon>Hemiptera</taxon>
        <taxon>Sternorrhyncha</taxon>
        <taxon>Aphidomorpha</taxon>
        <taxon>Aphidoidea</taxon>
        <taxon>Aphididae</taxon>
        <taxon>Sipha</taxon>
    </lineage>
</organism>
<keyword evidence="2" id="KW-0548">Nucleotidyltransferase</keyword>
<accession>A0A2S2Q8U6</accession>
<evidence type="ECO:0000313" key="2">
    <source>
        <dbReference type="EMBL" id="MBY74159.1"/>
    </source>
</evidence>
<dbReference type="Pfam" id="PF00078">
    <property type="entry name" value="RVT_1"/>
    <property type="match status" value="1"/>
</dbReference>
<gene>
    <name evidence="2" type="primary">pol_133</name>
    <name evidence="2" type="ORF">g.113023</name>
</gene>
<keyword evidence="2" id="KW-0695">RNA-directed DNA polymerase</keyword>
<evidence type="ECO:0000259" key="1">
    <source>
        <dbReference type="PROSITE" id="PS50878"/>
    </source>
</evidence>